<dbReference type="GO" id="GO:0016020">
    <property type="term" value="C:membrane"/>
    <property type="evidence" value="ECO:0007669"/>
    <property type="project" value="InterPro"/>
</dbReference>
<feature type="domain" description="Alpha galactosidase C-terminal" evidence="7">
    <location>
        <begin position="664"/>
        <end position="737"/>
    </location>
</feature>
<dbReference type="CDD" id="cd14792">
    <property type="entry name" value="GH27"/>
    <property type="match status" value="1"/>
</dbReference>
<sequence length="739" mass="82200">MRKLLLLVLLAAGFLSVRAQDVSLTKGWKLAVGDSAQWASPTYNDQHWQAVNVAQSWEQEGHPGYDGFGWYRIHVVIPSSLKQNAFLKDSLRINLGSVDDNDEVYLNGKLIGRFGGKTGDIKTGSFYGPRTYTIAANNPAILWDKENVLAVRIFDTGGDGGIYGTNFSIGMADVMDHVTVNTEADFNYGERNSLSKSIKLITTNHYDYKGKLAFKVTDPETKAVLYEKTNDAAFSVGRPFTYSFEIARLEKKSYTIVYTFTDEKSGKEITHTETTPYLLTPYPSAKPKINGADVFGARPGHPFLYLIPATGQKPLTYKAQSLPDGLKLDAATGIITGVVAQEGTYPVTFTVSNRLGSKTKAFSIIIGNKIGLTPALGWNSWNAWGLSVDDKKVRISAKAMVDRLSAHGWAYINIDDGWEAEQRQADGKIIANSKFPDMKALTDYVHGLGLRMGIYSSPGPRTCGGFLGSWQHEDQDAQTYGDWGIDYLKYDWCSYSEVTPANPDLPALKKPYQVMRSSLDKINRDIMYSLCQYGWGKVWEWGAEVGGNSWRTTGDIQDTWRSLSSIGFNQDKAAPFSQPGHFNDPDMLVVGKVGWGPSLHNTRLTYDEQYTHISLWSLLSSPLLIGCDMGHLDRFTLNLLTNDEVLAIDQDALGKGASQYLKKEDYQIWVKELKDGGKAIGLFNLSDKYQTISLDKNDPALKGYTKFRDVWQQKYVITTGKDFSAKVAPHGVMLIRVEK</sequence>
<feature type="signal peptide" evidence="6">
    <location>
        <begin position="1"/>
        <end position="19"/>
    </location>
</feature>
<evidence type="ECO:0000259" key="7">
    <source>
        <dbReference type="Pfam" id="PF17801"/>
    </source>
</evidence>
<evidence type="ECO:0000313" key="8">
    <source>
        <dbReference type="EMBL" id="MBB6131199.1"/>
    </source>
</evidence>
<dbReference type="InterPro" id="IPR017853">
    <property type="entry name" value="GH"/>
</dbReference>
<keyword evidence="3 5" id="KW-0378">Hydrolase</keyword>
<dbReference type="GO" id="GO:0005975">
    <property type="term" value="P:carbohydrate metabolic process"/>
    <property type="evidence" value="ECO:0007669"/>
    <property type="project" value="InterPro"/>
</dbReference>
<evidence type="ECO:0000256" key="4">
    <source>
        <dbReference type="ARBA" id="ARBA00023295"/>
    </source>
</evidence>
<dbReference type="RefSeq" id="WP_183589770.1">
    <property type="nucleotide sequence ID" value="NZ_JACHCA010000021.1"/>
</dbReference>
<dbReference type="SUPFAM" id="SSF51445">
    <property type="entry name" value="(Trans)glycosidases"/>
    <property type="match status" value="1"/>
</dbReference>
<dbReference type="EMBL" id="JACHCA010000021">
    <property type="protein sequence ID" value="MBB6131199.1"/>
    <property type="molecule type" value="Genomic_DNA"/>
</dbReference>
<dbReference type="InterPro" id="IPR002241">
    <property type="entry name" value="Glyco_hydro_27"/>
</dbReference>
<dbReference type="InterPro" id="IPR041233">
    <property type="entry name" value="Melibiase_C"/>
</dbReference>
<dbReference type="SUPFAM" id="SSF51011">
    <property type="entry name" value="Glycosyl hydrolase domain"/>
    <property type="match status" value="1"/>
</dbReference>
<protein>
    <recommendedName>
        <fullName evidence="5">Alpha-galactosidase</fullName>
        <ecNumber evidence="5">3.2.1.22</ecNumber>
    </recommendedName>
    <alternativeName>
        <fullName evidence="5">Melibiase</fullName>
    </alternativeName>
</protein>
<dbReference type="SUPFAM" id="SSF49313">
    <property type="entry name" value="Cadherin-like"/>
    <property type="match status" value="1"/>
</dbReference>
<dbReference type="SUPFAM" id="SSF49785">
    <property type="entry name" value="Galactose-binding domain-like"/>
    <property type="match status" value="1"/>
</dbReference>
<proteinExistence type="inferred from homology"/>
<dbReference type="GO" id="GO:0005509">
    <property type="term" value="F:calcium ion binding"/>
    <property type="evidence" value="ECO:0007669"/>
    <property type="project" value="InterPro"/>
</dbReference>
<dbReference type="EC" id="3.2.1.22" evidence="5"/>
<dbReference type="InterPro" id="IPR015919">
    <property type="entry name" value="Cadherin-like_sf"/>
</dbReference>
<evidence type="ECO:0000256" key="3">
    <source>
        <dbReference type="ARBA" id="ARBA00022801"/>
    </source>
</evidence>
<evidence type="ECO:0000313" key="9">
    <source>
        <dbReference type="Proteomes" id="UP000548326"/>
    </source>
</evidence>
<comment type="similarity">
    <text evidence="1 5">Belongs to the glycosyl hydrolase 27 family.</text>
</comment>
<gene>
    <name evidence="8" type="ORF">HDF22_005350</name>
</gene>
<reference evidence="8 9" key="1">
    <citation type="submission" date="2020-08" db="EMBL/GenBank/DDBJ databases">
        <title>Genomic Encyclopedia of Type Strains, Phase IV (KMG-V): Genome sequencing to study the core and pangenomes of soil and plant-associated prokaryotes.</title>
        <authorList>
            <person name="Whitman W."/>
        </authorList>
    </citation>
    <scope>NUCLEOTIDE SEQUENCE [LARGE SCALE GENOMIC DNA]</scope>
    <source>
        <strain evidence="8 9">MP601</strain>
    </source>
</reference>
<dbReference type="Proteomes" id="UP000548326">
    <property type="component" value="Unassembled WGS sequence"/>
</dbReference>
<dbReference type="Pfam" id="PF16499">
    <property type="entry name" value="Melibiase_2"/>
    <property type="match status" value="1"/>
</dbReference>
<dbReference type="Gene3D" id="2.60.40.10">
    <property type="entry name" value="Immunoglobulins"/>
    <property type="match status" value="1"/>
</dbReference>
<accession>A0A841JJ51</accession>
<dbReference type="Pfam" id="PF17801">
    <property type="entry name" value="Melibiase_C"/>
    <property type="match status" value="1"/>
</dbReference>
<evidence type="ECO:0000256" key="1">
    <source>
        <dbReference type="ARBA" id="ARBA00009743"/>
    </source>
</evidence>
<dbReference type="InterPro" id="IPR013783">
    <property type="entry name" value="Ig-like_fold"/>
</dbReference>
<comment type="catalytic activity">
    <reaction evidence="5">
        <text>Hydrolysis of terminal, non-reducing alpha-D-galactose residues in alpha-D-galactosides, including galactose oligosaccharides, galactomannans and galactolipids.</text>
        <dbReference type="EC" id="3.2.1.22"/>
    </reaction>
</comment>
<dbReference type="InterPro" id="IPR013785">
    <property type="entry name" value="Aldolase_TIM"/>
</dbReference>
<evidence type="ECO:0000256" key="6">
    <source>
        <dbReference type="SAM" id="SignalP"/>
    </source>
</evidence>
<evidence type="ECO:0000256" key="5">
    <source>
        <dbReference type="RuleBase" id="RU361168"/>
    </source>
</evidence>
<dbReference type="Gene3D" id="2.60.40.1180">
    <property type="entry name" value="Golgi alpha-mannosidase II"/>
    <property type="match status" value="1"/>
</dbReference>
<organism evidence="8 9">
    <name type="scientific">Mucilaginibacter lappiensis</name>
    <dbReference type="NCBI Taxonomy" id="354630"/>
    <lineage>
        <taxon>Bacteria</taxon>
        <taxon>Pseudomonadati</taxon>
        <taxon>Bacteroidota</taxon>
        <taxon>Sphingobacteriia</taxon>
        <taxon>Sphingobacteriales</taxon>
        <taxon>Sphingobacteriaceae</taxon>
        <taxon>Mucilaginibacter</taxon>
    </lineage>
</organism>
<dbReference type="InterPro" id="IPR013780">
    <property type="entry name" value="Glyco_hydro_b"/>
</dbReference>
<dbReference type="Gene3D" id="3.20.20.70">
    <property type="entry name" value="Aldolase class I"/>
    <property type="match status" value="1"/>
</dbReference>
<dbReference type="Pfam" id="PF05345">
    <property type="entry name" value="He_PIG"/>
    <property type="match status" value="1"/>
</dbReference>
<comment type="caution">
    <text evidence="8">The sequence shown here is derived from an EMBL/GenBank/DDBJ whole genome shotgun (WGS) entry which is preliminary data.</text>
</comment>
<evidence type="ECO:0000256" key="2">
    <source>
        <dbReference type="ARBA" id="ARBA00022729"/>
    </source>
</evidence>
<dbReference type="AlphaFoldDB" id="A0A841JJ51"/>
<dbReference type="Gene3D" id="2.60.120.260">
    <property type="entry name" value="Galactose-binding domain-like"/>
    <property type="match status" value="1"/>
</dbReference>
<keyword evidence="2 6" id="KW-0732">Signal</keyword>
<dbReference type="PRINTS" id="PR00740">
    <property type="entry name" value="GLHYDRLASE27"/>
</dbReference>
<dbReference type="PANTHER" id="PTHR11452">
    <property type="entry name" value="ALPHA-GALACTOSIDASE/ALPHA-N-ACETYLGALACTOSAMINIDASE"/>
    <property type="match status" value="1"/>
</dbReference>
<keyword evidence="4 5" id="KW-0326">Glycosidase</keyword>
<name>A0A841JJ51_9SPHI</name>
<keyword evidence="5" id="KW-1015">Disulfide bond</keyword>
<dbReference type="GO" id="GO:0004557">
    <property type="term" value="F:alpha-galactosidase activity"/>
    <property type="evidence" value="ECO:0007669"/>
    <property type="project" value="UniProtKB-EC"/>
</dbReference>
<feature type="chain" id="PRO_5032740664" description="Alpha-galactosidase" evidence="6">
    <location>
        <begin position="20"/>
        <end position="739"/>
    </location>
</feature>
<dbReference type="PANTHER" id="PTHR11452:SF75">
    <property type="entry name" value="ALPHA-GALACTOSIDASE MEL1"/>
    <property type="match status" value="1"/>
</dbReference>
<dbReference type="InterPro" id="IPR008979">
    <property type="entry name" value="Galactose-bd-like_sf"/>
</dbReference>